<sequence>MARKVAQETMEEIFVGSRGSIIAIFISSIMFGVLHLHYGFLFMVGCSLYLTVLEFYYRKNRNIWNCVILHLVLGEMFIGFGFAAI</sequence>
<feature type="transmembrane region" description="Helical" evidence="1">
    <location>
        <begin position="12"/>
        <end position="31"/>
    </location>
</feature>
<dbReference type="AlphaFoldDB" id="A0A850HMW4"/>
<keyword evidence="1" id="KW-0812">Transmembrane</keyword>
<keyword evidence="4" id="KW-0482">Metalloprotease</keyword>
<dbReference type="GO" id="GO:0080120">
    <property type="term" value="P:CAAX-box protein maturation"/>
    <property type="evidence" value="ECO:0007669"/>
    <property type="project" value="UniProtKB-ARBA"/>
</dbReference>
<keyword evidence="4" id="KW-0378">Hydrolase</keyword>
<keyword evidence="5" id="KW-1185">Reference proteome</keyword>
<evidence type="ECO:0000259" key="2">
    <source>
        <dbReference type="Pfam" id="PF02517"/>
    </source>
</evidence>
<dbReference type="EMBL" id="JAAITX010000007">
    <property type="protein sequence ID" value="NVH58957.1"/>
    <property type="molecule type" value="Genomic_DNA"/>
</dbReference>
<protein>
    <submittedName>
        <fullName evidence="4">CPBP family intramembrane metalloprotease</fullName>
    </submittedName>
</protein>
<reference evidence="5 6" key="1">
    <citation type="journal article" date="2020" name="Cell Host Microbe">
        <title>Functional and Genomic Variation between Human-Derived Isolates of Lachnospiraceae Reveals Inter- and Intra-Species Diversity.</title>
        <authorList>
            <person name="Sorbara M.T."/>
            <person name="Littmann E.R."/>
            <person name="Fontana E."/>
            <person name="Moody T.U."/>
            <person name="Kohout C.E."/>
            <person name="Gjonbalaj M."/>
            <person name="Eaton V."/>
            <person name="Seok R."/>
            <person name="Leiner I.M."/>
            <person name="Pamer E.G."/>
        </authorList>
    </citation>
    <scope>NUCLEOTIDE SEQUENCE [LARGE SCALE GENOMIC DNA]</scope>
    <source>
        <strain evidence="4 5">MSK.17.11</strain>
        <strain evidence="3 6">MSK.17.38</strain>
    </source>
</reference>
<keyword evidence="1" id="KW-0472">Membrane</keyword>
<proteinExistence type="predicted"/>
<dbReference type="Pfam" id="PF02517">
    <property type="entry name" value="Rce1-like"/>
    <property type="match status" value="1"/>
</dbReference>
<dbReference type="InterPro" id="IPR003675">
    <property type="entry name" value="Rce1/LyrA-like_dom"/>
</dbReference>
<name>A0A850HMW4_9FIRM</name>
<evidence type="ECO:0000313" key="6">
    <source>
        <dbReference type="Proteomes" id="UP000701680"/>
    </source>
</evidence>
<dbReference type="GO" id="GO:0008237">
    <property type="term" value="F:metallopeptidase activity"/>
    <property type="evidence" value="ECO:0007669"/>
    <property type="project" value="UniProtKB-KW"/>
</dbReference>
<dbReference type="Proteomes" id="UP000701680">
    <property type="component" value="Unassembled WGS sequence"/>
</dbReference>
<feature type="domain" description="CAAX prenyl protease 2/Lysostaphin resistance protein A-like" evidence="2">
    <location>
        <begin position="3"/>
        <end position="72"/>
    </location>
</feature>
<evidence type="ECO:0000313" key="5">
    <source>
        <dbReference type="Proteomes" id="UP000528555"/>
    </source>
</evidence>
<dbReference type="Proteomes" id="UP000528555">
    <property type="component" value="Unassembled WGS sequence"/>
</dbReference>
<comment type="caution">
    <text evidence="4">The sequence shown here is derived from an EMBL/GenBank/DDBJ whole genome shotgun (WGS) entry which is preliminary data.</text>
</comment>
<dbReference type="GO" id="GO:0006508">
    <property type="term" value="P:proteolysis"/>
    <property type="evidence" value="ECO:0007669"/>
    <property type="project" value="UniProtKB-KW"/>
</dbReference>
<accession>A0A850HMW4</accession>
<feature type="transmembrane region" description="Helical" evidence="1">
    <location>
        <begin position="63"/>
        <end position="84"/>
    </location>
</feature>
<dbReference type="EMBL" id="JAAIUO010000007">
    <property type="protein sequence ID" value="NSK15184.1"/>
    <property type="molecule type" value="Genomic_DNA"/>
</dbReference>
<evidence type="ECO:0000256" key="1">
    <source>
        <dbReference type="SAM" id="Phobius"/>
    </source>
</evidence>
<dbReference type="GO" id="GO:0004175">
    <property type="term" value="F:endopeptidase activity"/>
    <property type="evidence" value="ECO:0007669"/>
    <property type="project" value="UniProtKB-ARBA"/>
</dbReference>
<gene>
    <name evidence="4" type="ORF">G5A66_09945</name>
    <name evidence="3" type="ORF">G5A75_09970</name>
</gene>
<organism evidence="4 5">
    <name type="scientific">Dorea phocaeensis</name>
    <dbReference type="NCBI Taxonomy" id="2040291"/>
    <lineage>
        <taxon>Bacteria</taxon>
        <taxon>Bacillati</taxon>
        <taxon>Bacillota</taxon>
        <taxon>Clostridia</taxon>
        <taxon>Lachnospirales</taxon>
        <taxon>Lachnospiraceae</taxon>
        <taxon>Dorea</taxon>
    </lineage>
</organism>
<keyword evidence="4" id="KW-0645">Protease</keyword>
<evidence type="ECO:0000313" key="3">
    <source>
        <dbReference type="EMBL" id="NSK15184.1"/>
    </source>
</evidence>
<feature type="transmembrane region" description="Helical" evidence="1">
    <location>
        <begin position="37"/>
        <end position="56"/>
    </location>
</feature>
<evidence type="ECO:0000313" key="4">
    <source>
        <dbReference type="EMBL" id="NVH58957.1"/>
    </source>
</evidence>
<reference evidence="4" key="2">
    <citation type="submission" date="2020-02" db="EMBL/GenBank/DDBJ databases">
        <authorList>
            <person name="Littmann E."/>
            <person name="Sorbara M."/>
        </authorList>
    </citation>
    <scope>NUCLEOTIDE SEQUENCE</scope>
    <source>
        <strain evidence="4">MSK.17.11</strain>
        <strain evidence="3">MSK.17.38</strain>
    </source>
</reference>
<keyword evidence="1" id="KW-1133">Transmembrane helix</keyword>